<evidence type="ECO:0000313" key="4">
    <source>
        <dbReference type="EMBL" id="MET3617214.1"/>
    </source>
</evidence>
<dbReference type="InterPro" id="IPR051465">
    <property type="entry name" value="Cell_Envelope_Struct_Comp"/>
</dbReference>
<feature type="signal peptide" evidence="2">
    <location>
        <begin position="1"/>
        <end position="29"/>
    </location>
</feature>
<evidence type="ECO:0000256" key="1">
    <source>
        <dbReference type="SAM" id="MobiDB-lite"/>
    </source>
</evidence>
<dbReference type="EMBL" id="JBEPMA010000003">
    <property type="protein sequence ID" value="MET3617214.1"/>
    <property type="molecule type" value="Genomic_DNA"/>
</dbReference>
<feature type="region of interest" description="Disordered" evidence="1">
    <location>
        <begin position="33"/>
        <end position="101"/>
    </location>
</feature>
<feature type="compositionally biased region" description="Polar residues" evidence="1">
    <location>
        <begin position="70"/>
        <end position="91"/>
    </location>
</feature>
<feature type="compositionally biased region" description="Low complexity" evidence="1">
    <location>
        <begin position="43"/>
        <end position="65"/>
    </location>
</feature>
<dbReference type="InterPro" id="IPR001119">
    <property type="entry name" value="SLH_dom"/>
</dbReference>
<evidence type="ECO:0000256" key="2">
    <source>
        <dbReference type="SAM" id="SignalP"/>
    </source>
</evidence>
<dbReference type="PANTHER" id="PTHR43308">
    <property type="entry name" value="OUTER MEMBRANE PROTEIN ALPHA-RELATED"/>
    <property type="match status" value="1"/>
</dbReference>
<dbReference type="Pfam" id="PF17936">
    <property type="entry name" value="Big_6"/>
    <property type="match status" value="1"/>
</dbReference>
<dbReference type="RefSeq" id="WP_354367440.1">
    <property type="nucleotide sequence ID" value="NZ_JBEPMA010000003.1"/>
</dbReference>
<keyword evidence="2" id="KW-0732">Signal</keyword>
<name>A0ABV2JBR1_9FIRM</name>
<evidence type="ECO:0000259" key="3">
    <source>
        <dbReference type="PROSITE" id="PS51272"/>
    </source>
</evidence>
<dbReference type="InterPro" id="IPR041498">
    <property type="entry name" value="Big_6"/>
</dbReference>
<feature type="domain" description="SLH" evidence="3">
    <location>
        <begin position="431"/>
        <end position="494"/>
    </location>
</feature>
<keyword evidence="5" id="KW-1185">Reference proteome</keyword>
<dbReference type="Pfam" id="PF00395">
    <property type="entry name" value="SLH"/>
    <property type="match status" value="3"/>
</dbReference>
<feature type="domain" description="SLH" evidence="3">
    <location>
        <begin position="495"/>
        <end position="552"/>
    </location>
</feature>
<dbReference type="Gene3D" id="2.60.40.10">
    <property type="entry name" value="Immunoglobulins"/>
    <property type="match status" value="1"/>
</dbReference>
<feature type="domain" description="SLH" evidence="3">
    <location>
        <begin position="365"/>
        <end position="427"/>
    </location>
</feature>
<protein>
    <recommendedName>
        <fullName evidence="3">SLH domain-containing protein</fullName>
    </recommendedName>
</protein>
<dbReference type="PROSITE" id="PS51272">
    <property type="entry name" value="SLH"/>
    <property type="match status" value="3"/>
</dbReference>
<dbReference type="Proteomes" id="UP001549162">
    <property type="component" value="Unassembled WGS sequence"/>
</dbReference>
<comment type="caution">
    <text evidence="4">The sequence shown here is derived from an EMBL/GenBank/DDBJ whole genome shotgun (WGS) entry which is preliminary data.</text>
</comment>
<evidence type="ECO:0000313" key="5">
    <source>
        <dbReference type="Proteomes" id="UP001549162"/>
    </source>
</evidence>
<accession>A0ABV2JBR1</accession>
<proteinExistence type="predicted"/>
<reference evidence="4 5" key="1">
    <citation type="submission" date="2024-06" db="EMBL/GenBank/DDBJ databases">
        <title>Genomic Encyclopedia of Type Strains, Phase IV (KMG-IV): sequencing the most valuable type-strain genomes for metagenomic binning, comparative biology and taxonomic classification.</title>
        <authorList>
            <person name="Goeker M."/>
        </authorList>
    </citation>
    <scope>NUCLEOTIDE SEQUENCE [LARGE SCALE GENOMIC DNA]</scope>
    <source>
        <strain evidence="4 5">DSM 21460</strain>
    </source>
</reference>
<organism evidence="4 5">
    <name type="scientific">Peptoniphilus olsenii</name>
    <dbReference type="NCBI Taxonomy" id="411570"/>
    <lineage>
        <taxon>Bacteria</taxon>
        <taxon>Bacillati</taxon>
        <taxon>Bacillota</taxon>
        <taxon>Tissierellia</taxon>
        <taxon>Tissierellales</taxon>
        <taxon>Peptoniphilaceae</taxon>
        <taxon>Peptoniphilus</taxon>
    </lineage>
</organism>
<sequence>MKLYSKKYLAMMLAGVLATSTPVATFANANDEESAVTATESPSDQSTTSNTTNATDTDSQTTNSSENKDSNSNAVSTQTNDTWEAPSSTIEVSEGRRPSDYLNLPDGAKIIYGDERFDRESGTRRITVEFADKSTKTYSIYFKTEGWNTSKSDLRIRNLKYDGRNVSGTTEPNATIYLDDGRDTKRLGTSRSNGEFSFDVRLYTDKIAYVYAEKDGVKGESQRIDVSDKNGKSIDATNLRLSGDTLSGYVKNYPFENIKIYLGSRLVGSTRTDKDGYFSTRLNERIYDRDLDDLSFYVEKDTNVVNKDLKVTEANEGEKLLKGTTKGGETVTVFSADKELGTIDAARTGDFTVYLNRALVAGEKLTIESKDKDGKVSKIDFVVRKKASQTQLGYIVGYPDGSFKPSANVTRAEAAQMFATLINGGTNFGTSKTTKFSDANDGWYSEAINFVVNKGLISGYSDGTFKPDQKITRAEFAQMISGYIKDGTTKNSTFADTKEHWAKDAVDKLYGNKNIKGYPDGSFKPNSNITRAESVTILNSVFNRVTTKDSLNNVNISGLKTFNDVDDSHWAYYNILDASNTHKSEKAPGNSDVDIWK</sequence>
<dbReference type="InterPro" id="IPR013783">
    <property type="entry name" value="Ig-like_fold"/>
</dbReference>
<gene>
    <name evidence="4" type="ORF">ABID14_000842</name>
</gene>
<feature type="chain" id="PRO_5046121656" description="SLH domain-containing protein" evidence="2">
    <location>
        <begin position="30"/>
        <end position="597"/>
    </location>
</feature>